<evidence type="ECO:0000313" key="10">
    <source>
        <dbReference type="Proteomes" id="UP000427071"/>
    </source>
</evidence>
<evidence type="ECO:0000313" key="9">
    <source>
        <dbReference type="EMBL" id="QGU00997.1"/>
    </source>
</evidence>
<dbReference type="SUPFAM" id="SSF48264">
    <property type="entry name" value="Cytochrome P450"/>
    <property type="match status" value="1"/>
</dbReference>
<dbReference type="GO" id="GO:0004497">
    <property type="term" value="F:monooxygenase activity"/>
    <property type="evidence" value="ECO:0007669"/>
    <property type="project" value="UniProtKB-KW"/>
</dbReference>
<evidence type="ECO:0000256" key="8">
    <source>
        <dbReference type="SAM" id="MobiDB-lite"/>
    </source>
</evidence>
<sequence>MTHSNEAKANNTDTNTSPMPQNILTTIQGFIEDLRKDPQGTVKNLQTTAQGIFNESGLLKNEGQGLAGEQAPSFIQNGYLFAGKMRRKAGLAPDSNQPVTFNLLGTPSVLVRGAEGVRYFYDTTKVKRAGAMPAFISGPLFGKGAVHGLDGQEHLDRKNMMVNLAYDDARVEQFKHLVAEETETMLSKWGEQEGNVYDDAAIAYGRAAFRWAGIPVSDEEMEERAAQCSRLLDTFGSPLTNIVAWRERRSLDMWYEQIIAKVRSGEMTVGEDSVVAHLAASDLEDRTAGIELQNLTRPTIAVSRFAAFAAAALVENQEWIERIRHASNGQLIDVPEAIAFAQEIRRTKPFVPMLPATAIVDGEVSGCPIKKGQRVLIDILNTNTGPDWDRPGTFDPSRFLNVDGESIETFVPQGGGNVRTGHRCPGEKIAVTALSVVVAALCRPDVRISDDQEDTTFSWTRMLTRPTTGVRVSR</sequence>
<evidence type="ECO:0000256" key="1">
    <source>
        <dbReference type="ARBA" id="ARBA00001971"/>
    </source>
</evidence>
<evidence type="ECO:0000256" key="2">
    <source>
        <dbReference type="ARBA" id="ARBA00010617"/>
    </source>
</evidence>
<dbReference type="AlphaFoldDB" id="A0A6B8VN86"/>
<dbReference type="InterPro" id="IPR001128">
    <property type="entry name" value="Cyt_P450"/>
</dbReference>
<dbReference type="GO" id="GO:0004601">
    <property type="term" value="F:peroxidase activity"/>
    <property type="evidence" value="ECO:0007669"/>
    <property type="project" value="UniProtKB-KW"/>
</dbReference>
<dbReference type="EC" id="1.11.2.4" evidence="9"/>
<dbReference type="PANTHER" id="PTHR24286:SF24">
    <property type="entry name" value="LANOSTEROL 14-ALPHA DEMETHYLASE"/>
    <property type="match status" value="1"/>
</dbReference>
<feature type="region of interest" description="Disordered" evidence="8">
    <location>
        <begin position="1"/>
        <end position="21"/>
    </location>
</feature>
<proteinExistence type="inferred from homology"/>
<evidence type="ECO:0000256" key="3">
    <source>
        <dbReference type="ARBA" id="ARBA00022617"/>
    </source>
</evidence>
<dbReference type="GO" id="GO:0005506">
    <property type="term" value="F:iron ion binding"/>
    <property type="evidence" value="ECO:0007669"/>
    <property type="project" value="InterPro"/>
</dbReference>
<name>A0A6B8VN86_9CORY</name>
<dbReference type="InterPro" id="IPR036396">
    <property type="entry name" value="Cyt_P450_sf"/>
</dbReference>
<keyword evidence="4" id="KW-0479">Metal-binding</keyword>
<evidence type="ECO:0000256" key="4">
    <source>
        <dbReference type="ARBA" id="ARBA00022723"/>
    </source>
</evidence>
<keyword evidence="6" id="KW-0408">Iron</keyword>
<keyword evidence="7" id="KW-0503">Monooxygenase</keyword>
<dbReference type="EMBL" id="CP046452">
    <property type="protein sequence ID" value="QGU00997.1"/>
    <property type="molecule type" value="Genomic_DNA"/>
</dbReference>
<keyword evidence="3" id="KW-0349">Heme</keyword>
<dbReference type="Pfam" id="PF00067">
    <property type="entry name" value="p450"/>
    <property type="match status" value="1"/>
</dbReference>
<gene>
    <name evidence="9" type="primary">cypC</name>
    <name evidence="9" type="ORF">CKALI_00480</name>
</gene>
<dbReference type="GO" id="GO:0016705">
    <property type="term" value="F:oxidoreductase activity, acting on paired donors, with incorporation or reduction of molecular oxygen"/>
    <property type="evidence" value="ECO:0007669"/>
    <property type="project" value="InterPro"/>
</dbReference>
<dbReference type="RefSeq" id="WP_231580488.1">
    <property type="nucleotide sequence ID" value="NZ_CP046452.1"/>
</dbReference>
<keyword evidence="10" id="KW-1185">Reference proteome</keyword>
<dbReference type="Gene3D" id="1.10.630.10">
    <property type="entry name" value="Cytochrome P450"/>
    <property type="match status" value="1"/>
</dbReference>
<evidence type="ECO:0000256" key="7">
    <source>
        <dbReference type="ARBA" id="ARBA00023033"/>
    </source>
</evidence>
<keyword evidence="9" id="KW-0575">Peroxidase</keyword>
<keyword evidence="5 9" id="KW-0560">Oxidoreductase</keyword>
<dbReference type="PANTHER" id="PTHR24286">
    <property type="entry name" value="CYTOCHROME P450 26"/>
    <property type="match status" value="1"/>
</dbReference>
<dbReference type="Proteomes" id="UP000427071">
    <property type="component" value="Chromosome"/>
</dbReference>
<accession>A0A6B8VN86</accession>
<comment type="similarity">
    <text evidence="2">Belongs to the cytochrome P450 family.</text>
</comment>
<protein>
    <submittedName>
        <fullName evidence="9">Fatty-acid peroxygenase</fullName>
        <ecNumber evidence="9">1.11.2.4</ecNumber>
    </submittedName>
</protein>
<dbReference type="GO" id="GO:0020037">
    <property type="term" value="F:heme binding"/>
    <property type="evidence" value="ECO:0007669"/>
    <property type="project" value="InterPro"/>
</dbReference>
<organism evidence="9 10">
    <name type="scientific">Corynebacterium kalinowskii</name>
    <dbReference type="NCBI Taxonomy" id="2675216"/>
    <lineage>
        <taxon>Bacteria</taxon>
        <taxon>Bacillati</taxon>
        <taxon>Actinomycetota</taxon>
        <taxon>Actinomycetes</taxon>
        <taxon>Mycobacteriales</taxon>
        <taxon>Corynebacteriaceae</taxon>
        <taxon>Corynebacterium</taxon>
    </lineage>
</organism>
<dbReference type="GO" id="GO:0016125">
    <property type="term" value="P:sterol metabolic process"/>
    <property type="evidence" value="ECO:0007669"/>
    <property type="project" value="TreeGrafter"/>
</dbReference>
<evidence type="ECO:0000256" key="5">
    <source>
        <dbReference type="ARBA" id="ARBA00023002"/>
    </source>
</evidence>
<evidence type="ECO:0000256" key="6">
    <source>
        <dbReference type="ARBA" id="ARBA00023004"/>
    </source>
</evidence>
<reference evidence="10" key="1">
    <citation type="submission" date="2019-11" db="EMBL/GenBank/DDBJ databases">
        <title>Complete genome sequence of Corynebacterium kalinowskii 1959, a novel Corynebacterium species isolated from soil of a small paddock in Vilsendorf, Germany.</title>
        <authorList>
            <person name="Schaffert L."/>
            <person name="Ruwe M."/>
            <person name="Milse J."/>
            <person name="Hanuschka K."/>
            <person name="Ortseifen V."/>
            <person name="Droste J."/>
            <person name="Brandt D."/>
            <person name="Schlueter L."/>
            <person name="Kutter Y."/>
            <person name="Vinke S."/>
            <person name="Viehoefer P."/>
            <person name="Jacob L."/>
            <person name="Luebke N.-C."/>
            <person name="Schulte-Berndt E."/>
            <person name="Hain C."/>
            <person name="Linder M."/>
            <person name="Schmidt P."/>
            <person name="Wollenschlaeger L."/>
            <person name="Luttermann T."/>
            <person name="Thieme E."/>
            <person name="Hassa J."/>
            <person name="Haak M."/>
            <person name="Wittchen M."/>
            <person name="Mentz A."/>
            <person name="Persicke M."/>
            <person name="Busche T."/>
            <person name="Ruckert C."/>
        </authorList>
    </citation>
    <scope>NUCLEOTIDE SEQUENCE [LARGE SCALE GENOMIC DNA]</scope>
    <source>
        <strain evidence="10">1959</strain>
    </source>
</reference>
<comment type="cofactor">
    <cofactor evidence="1">
        <name>heme</name>
        <dbReference type="ChEBI" id="CHEBI:30413"/>
    </cofactor>
</comment>
<dbReference type="KEGG" id="ckw:CKALI_00480"/>